<dbReference type="Pfam" id="PF10117">
    <property type="entry name" value="McrBC"/>
    <property type="match status" value="1"/>
</dbReference>
<organism evidence="1 2">
    <name type="scientific">Dielma fastidiosa</name>
    <dbReference type="NCBI Taxonomy" id="1034346"/>
    <lineage>
        <taxon>Bacteria</taxon>
        <taxon>Bacillati</taxon>
        <taxon>Bacillota</taxon>
        <taxon>Erysipelotrichia</taxon>
        <taxon>Erysipelotrichales</taxon>
        <taxon>Erysipelotrichaceae</taxon>
        <taxon>Dielma</taxon>
    </lineage>
</organism>
<comment type="caution">
    <text evidence="1">The sequence shown here is derived from an EMBL/GenBank/DDBJ whole genome shotgun (WGS) entry which is preliminary data.</text>
</comment>
<accession>A0A318KP66</accession>
<dbReference type="PIRSF" id="PIRSF003109">
    <property type="entry name" value="McrC"/>
    <property type="match status" value="1"/>
</dbReference>
<dbReference type="Proteomes" id="UP000247612">
    <property type="component" value="Unassembled WGS sequence"/>
</dbReference>
<dbReference type="STRING" id="1034346.GCA_000313565_00696"/>
<sequence>MICVQNIYHMLAYAFQILQEKGYASFATEEFENTAELLSAIIVKGVSIQIKRGLGQIYIEKTTPLSSLRGKMNIAESIKQQTIIKQQLVCTYDDFSVDSYMNRVLKATMELLLRYDITKARKKELRNLLFYFKDVKTIDVYSINWRFQYNRNNCSYQMLMFVCYLIIKGLLQTTADGSMKLMQFLDEQRMCRLYEKFILEYYRRHYPQIKTTASQIGWALDDGMSAMLPIMQSDIMLNYGNKTLIIDAKYYGHIMQQQYGVYTLHSNNLYQIFTYVKNKAVCGGEVSGMLLYAQTDEKILPDNTYMMSGNNISVKTLNLNCAFSEIAFHLNEIADNFMGN</sequence>
<dbReference type="AlphaFoldDB" id="A0A318KP66"/>
<dbReference type="RefSeq" id="WP_022937003.1">
    <property type="nucleotide sequence ID" value="NZ_CABKRQ010000002.1"/>
</dbReference>
<dbReference type="InterPro" id="IPR019292">
    <property type="entry name" value="McrC"/>
</dbReference>
<evidence type="ECO:0000313" key="1">
    <source>
        <dbReference type="EMBL" id="PXX79631.1"/>
    </source>
</evidence>
<name>A0A318KP66_9FIRM</name>
<dbReference type="GO" id="GO:0009307">
    <property type="term" value="P:DNA restriction-modification system"/>
    <property type="evidence" value="ECO:0007669"/>
    <property type="project" value="InterPro"/>
</dbReference>
<protein>
    <submittedName>
        <fullName evidence="1">5-methylcytosine-specific restriction enzyme subunit McrC</fullName>
    </submittedName>
</protein>
<dbReference type="OrthoDB" id="9786961at2"/>
<evidence type="ECO:0000313" key="2">
    <source>
        <dbReference type="Proteomes" id="UP000247612"/>
    </source>
</evidence>
<dbReference type="PANTHER" id="PTHR38733">
    <property type="entry name" value="PROTEIN MCRC"/>
    <property type="match status" value="1"/>
</dbReference>
<dbReference type="PANTHER" id="PTHR38733:SF1">
    <property type="entry name" value="TYPE IV METHYL-DIRECTED RESTRICTION ENZYME ECOKMCRBC"/>
    <property type="match status" value="1"/>
</dbReference>
<dbReference type="EMBL" id="QJKH01000005">
    <property type="protein sequence ID" value="PXX79631.1"/>
    <property type="molecule type" value="Genomic_DNA"/>
</dbReference>
<keyword evidence="2" id="KW-1185">Reference proteome</keyword>
<reference evidence="1 2" key="1">
    <citation type="submission" date="2018-05" db="EMBL/GenBank/DDBJ databases">
        <title>Genomic Encyclopedia of Type Strains, Phase IV (KMG-IV): sequencing the most valuable type-strain genomes for metagenomic binning, comparative biology and taxonomic classification.</title>
        <authorList>
            <person name="Goeker M."/>
        </authorList>
    </citation>
    <scope>NUCLEOTIDE SEQUENCE [LARGE SCALE GENOMIC DNA]</scope>
    <source>
        <strain evidence="1 2">JC118</strain>
    </source>
</reference>
<gene>
    <name evidence="1" type="ORF">DES51_105103</name>
</gene>
<proteinExistence type="predicted"/>
<dbReference type="NCBIfam" id="NF007277">
    <property type="entry name" value="PRK09736.1"/>
    <property type="match status" value="1"/>
</dbReference>
<dbReference type="InterPro" id="IPR014407">
    <property type="entry name" value="McrC_bac"/>
</dbReference>